<gene>
    <name evidence="1" type="ORF">IF1G_10124</name>
</gene>
<name>A0A545UP79_9HYPO</name>
<evidence type="ECO:0000313" key="1">
    <source>
        <dbReference type="EMBL" id="TQV91243.1"/>
    </source>
</evidence>
<dbReference type="EMBL" id="SPUK01000020">
    <property type="protein sequence ID" value="TQV91243.1"/>
    <property type="molecule type" value="Genomic_DNA"/>
</dbReference>
<proteinExistence type="predicted"/>
<dbReference type="AlphaFoldDB" id="A0A545UP79"/>
<comment type="caution">
    <text evidence="1">The sequence shown here is derived from an EMBL/GenBank/DDBJ whole genome shotgun (WGS) entry which is preliminary data.</text>
</comment>
<accession>A0A545UP79</accession>
<dbReference type="Gene3D" id="3.30.559.10">
    <property type="entry name" value="Chloramphenicol acetyltransferase-like domain"/>
    <property type="match status" value="1"/>
</dbReference>
<dbReference type="Proteomes" id="UP000315783">
    <property type="component" value="Unassembled WGS sequence"/>
</dbReference>
<evidence type="ECO:0000313" key="2">
    <source>
        <dbReference type="Proteomes" id="UP000315783"/>
    </source>
</evidence>
<organism evidence="1 2">
    <name type="scientific">Cordyceps javanica</name>
    <dbReference type="NCBI Taxonomy" id="43265"/>
    <lineage>
        <taxon>Eukaryota</taxon>
        <taxon>Fungi</taxon>
        <taxon>Dikarya</taxon>
        <taxon>Ascomycota</taxon>
        <taxon>Pezizomycotina</taxon>
        <taxon>Sordariomycetes</taxon>
        <taxon>Hypocreomycetidae</taxon>
        <taxon>Hypocreales</taxon>
        <taxon>Cordycipitaceae</taxon>
        <taxon>Cordyceps</taxon>
    </lineage>
</organism>
<keyword evidence="2" id="KW-1185">Reference proteome</keyword>
<sequence>MAAPHDHESATDDVYPMHLQDVNFRKVIMACTMRFDHVLDAEKLHADLARLFEIGDWRKLGGRIRHNKERVLEIHVPKQFSAQRPPLTFSCVDLSSTPIAKHSLASKLPVPTEQTSVQPNPYSLIELGIRKGIPGTIDDMVDRDLPQVSLHIVRFRDATLVSISWPHCVMGSSGFRILLHAWSLVVQGEEARVPPLLGAREDVLEQLEGRDDVPADERWIPQERRLAGWGLVSFFFRQAWRMVWNPRPEVRTVFLPKLALRKLLDACREETSDGACEDEKGSSWQESMLMAWFIRLSASASPPDRPVTIVNFLSAGQCLASMFDQAGAYVQNMVGYSFSFLSDPVARGGLGPLLREHDQSVKQQSTEAQFINFLRTYRRATRNGGTFRLFYGPPDAHIIACNSFVEADLMGAVDFGKAALPDADADIGASSGTAPDRAPAGTMTTLYYHIINNRLGVGLDCVYLLGKDHAENLWVTAALPAKVWDELSNTLEGMART</sequence>
<protein>
    <submittedName>
        <fullName evidence="1">BCL5p</fullName>
    </submittedName>
</protein>
<dbReference type="InterPro" id="IPR023213">
    <property type="entry name" value="CAT-like_dom_sf"/>
</dbReference>
<reference evidence="1 2" key="1">
    <citation type="journal article" date="2019" name="Appl. Microbiol. Biotechnol.">
        <title>Genome sequence of Isaria javanica and comparative genome analysis insights into family S53 peptidase evolution in fungal entomopathogens.</title>
        <authorList>
            <person name="Lin R."/>
            <person name="Zhang X."/>
            <person name="Xin B."/>
            <person name="Zou M."/>
            <person name="Gao Y."/>
            <person name="Qin F."/>
            <person name="Hu Q."/>
            <person name="Xie B."/>
            <person name="Cheng X."/>
        </authorList>
    </citation>
    <scope>NUCLEOTIDE SEQUENCE [LARGE SCALE GENOMIC DNA]</scope>
    <source>
        <strain evidence="1 2">IJ1G</strain>
    </source>
</reference>
<dbReference type="OrthoDB" id="21502at2759"/>